<comment type="caution">
    <text evidence="2">The sequence shown here is derived from an EMBL/GenBank/DDBJ whole genome shotgun (WGS) entry which is preliminary data.</text>
</comment>
<dbReference type="STRING" id="1122149.FD44_GL001563"/>
<dbReference type="AlphaFoldDB" id="A0A4R5NCM0"/>
<keyword evidence="3" id="KW-1185">Reference proteome</keyword>
<proteinExistence type="predicted"/>
<evidence type="ECO:0000313" key="3">
    <source>
        <dbReference type="Proteomes" id="UP000294854"/>
    </source>
</evidence>
<evidence type="ECO:0000313" key="2">
    <source>
        <dbReference type="EMBL" id="TDG70832.1"/>
    </source>
</evidence>
<keyword evidence="1" id="KW-0732">Signal</keyword>
<feature type="chain" id="PRO_5039674128" description="Surface layer protein A domain-containing protein" evidence="1">
    <location>
        <begin position="22"/>
        <end position="136"/>
    </location>
</feature>
<accession>A0A4R5NCM0</accession>
<reference evidence="2 3" key="1">
    <citation type="journal article" date="2019" name="Appl. Microbiol. Biotechnol.">
        <title>Uncovering carbohydrate metabolism through a genotype-phenotype association study of 56 lactic acid bacteria genomes.</title>
        <authorList>
            <person name="Buron-Moles G."/>
            <person name="Chailyan A."/>
            <person name="Dolejs I."/>
            <person name="Forster J."/>
            <person name="Miks M.H."/>
        </authorList>
    </citation>
    <scope>NUCLEOTIDE SEQUENCE [LARGE SCALE GENOMIC DNA]</scope>
    <source>
        <strain evidence="2 3">ATCC 49373</strain>
    </source>
</reference>
<name>A0A4R5NCM0_9LACO</name>
<sequence>MKFNKITVALASLGMFLPLAAATPLAVTTASAAEKVEKPAKTVKFTLTKSSIYKKVKIVHTKDKVPVLYKAAIGADRPTFNIKAKGRLQAGHTYYVSRKVTAKSVKTGKVNSFSYVRNEGWVYSKYLTAGIFKQAD</sequence>
<gene>
    <name evidence="2" type="ORF">C5L31_000400</name>
</gene>
<organism evidence="2 3">
    <name type="scientific">Secundilactobacillus malefermentans</name>
    <dbReference type="NCBI Taxonomy" id="176292"/>
    <lineage>
        <taxon>Bacteria</taxon>
        <taxon>Bacillati</taxon>
        <taxon>Bacillota</taxon>
        <taxon>Bacilli</taxon>
        <taxon>Lactobacillales</taxon>
        <taxon>Lactobacillaceae</taxon>
        <taxon>Secundilactobacillus</taxon>
    </lineage>
</organism>
<dbReference type="RefSeq" id="WP_010620264.1">
    <property type="nucleotide sequence ID" value="NZ_PUFO01000110.1"/>
</dbReference>
<evidence type="ECO:0008006" key="4">
    <source>
        <dbReference type="Google" id="ProtNLM"/>
    </source>
</evidence>
<feature type="signal peptide" evidence="1">
    <location>
        <begin position="1"/>
        <end position="21"/>
    </location>
</feature>
<protein>
    <recommendedName>
        <fullName evidence="4">Surface layer protein A domain-containing protein</fullName>
    </recommendedName>
</protein>
<dbReference type="EMBL" id="PUFO01000110">
    <property type="protein sequence ID" value="TDG70832.1"/>
    <property type="molecule type" value="Genomic_DNA"/>
</dbReference>
<dbReference type="OrthoDB" id="2329865at2"/>
<evidence type="ECO:0000256" key="1">
    <source>
        <dbReference type="SAM" id="SignalP"/>
    </source>
</evidence>
<dbReference type="Proteomes" id="UP000294854">
    <property type="component" value="Unassembled WGS sequence"/>
</dbReference>